<dbReference type="STRING" id="215243.A0A0D2E0Z9"/>
<feature type="compositionally biased region" description="Polar residues" evidence="1">
    <location>
        <begin position="347"/>
        <end position="381"/>
    </location>
</feature>
<dbReference type="AlphaFoldDB" id="A0A0D2E0Z9"/>
<feature type="region of interest" description="Disordered" evidence="1">
    <location>
        <begin position="270"/>
        <end position="402"/>
    </location>
</feature>
<feature type="compositionally biased region" description="Acidic residues" evidence="1">
    <location>
        <begin position="106"/>
        <end position="115"/>
    </location>
</feature>
<dbReference type="EMBL" id="KN847332">
    <property type="protein sequence ID" value="KIW48455.1"/>
    <property type="molecule type" value="Genomic_DNA"/>
</dbReference>
<feature type="region of interest" description="Disordered" evidence="1">
    <location>
        <begin position="224"/>
        <end position="244"/>
    </location>
</feature>
<dbReference type="RefSeq" id="XP_016268671.1">
    <property type="nucleotide sequence ID" value="XM_016401618.1"/>
</dbReference>
<name>A0A0D2E0Z9_9EURO</name>
<feature type="compositionally biased region" description="Polar residues" evidence="1">
    <location>
        <begin position="123"/>
        <end position="137"/>
    </location>
</feature>
<evidence type="ECO:0000313" key="2">
    <source>
        <dbReference type="EMBL" id="KIW48455.1"/>
    </source>
</evidence>
<accession>A0A0D2E0Z9</accession>
<organism evidence="2 3">
    <name type="scientific">Exophiala oligosperma</name>
    <dbReference type="NCBI Taxonomy" id="215243"/>
    <lineage>
        <taxon>Eukaryota</taxon>
        <taxon>Fungi</taxon>
        <taxon>Dikarya</taxon>
        <taxon>Ascomycota</taxon>
        <taxon>Pezizomycotina</taxon>
        <taxon>Eurotiomycetes</taxon>
        <taxon>Chaetothyriomycetidae</taxon>
        <taxon>Chaetothyriales</taxon>
        <taxon>Herpotrichiellaceae</taxon>
        <taxon>Exophiala</taxon>
    </lineage>
</organism>
<proteinExistence type="predicted"/>
<feature type="compositionally biased region" description="Basic and acidic residues" evidence="1">
    <location>
        <begin position="270"/>
        <end position="280"/>
    </location>
</feature>
<feature type="region of interest" description="Disordered" evidence="1">
    <location>
        <begin position="434"/>
        <end position="453"/>
    </location>
</feature>
<sequence>MTTILDTPSPLPGSFLPANEATFRCTNFNASLFLPPTPDQSRSTPTSSSLSQSLRNKTSAQTASRKRPRLDPVSRRDATSPPPLVNTNYRIAGGLDTPTSLSVQREEEEDRDEFEADCRPNRYTETTRSSYFPQTPAVNDDNKSTNGKRRLSQSPQTPGGWGKTVWALTGGIAGKVINFCWNTTFKGFHAGGGKGYEFDLSTPDVSSLTIHEVDAAQDVFHDAYERPTRGDRDRTPIPGGFPEEQSFVFEGFETARTKSYERRNDWVIVDGPEHDRDASPVRKKSRASTANLYARQPNTRQASSTQHPPRPRLASRTSSQKPSASYASPRSLAVSAAAAKPQHRRSVSSFEPASNTPRPNSRASMASPRRQSSQVHTTAQPSPEVRKFEQKMRRKEAKQDQTMNRFNAQLQAMIREGQQALGSKIEVVDGGMSDVDVDEGYEEGGEMMESWRS</sequence>
<feature type="region of interest" description="Disordered" evidence="1">
    <location>
        <begin position="34"/>
        <end position="162"/>
    </location>
</feature>
<protein>
    <submittedName>
        <fullName evidence="2">Uncharacterized protein</fullName>
    </submittedName>
</protein>
<feature type="compositionally biased region" description="Low complexity" evidence="1">
    <location>
        <begin position="39"/>
        <end position="59"/>
    </location>
</feature>
<dbReference type="OrthoDB" id="5138418at2759"/>
<evidence type="ECO:0000313" key="3">
    <source>
        <dbReference type="Proteomes" id="UP000053342"/>
    </source>
</evidence>
<dbReference type="Proteomes" id="UP000053342">
    <property type="component" value="Unassembled WGS sequence"/>
</dbReference>
<dbReference type="HOGENOM" id="CLU_026242_2_0_1"/>
<gene>
    <name evidence="2" type="ORF">PV06_01036</name>
</gene>
<feature type="compositionally biased region" description="Polar residues" evidence="1">
    <location>
        <begin position="287"/>
        <end position="307"/>
    </location>
</feature>
<feature type="compositionally biased region" description="Acidic residues" evidence="1">
    <location>
        <begin position="435"/>
        <end position="446"/>
    </location>
</feature>
<feature type="compositionally biased region" description="Polar residues" evidence="1">
    <location>
        <begin position="315"/>
        <end position="328"/>
    </location>
</feature>
<dbReference type="VEuPathDB" id="FungiDB:PV06_01036"/>
<feature type="compositionally biased region" description="Basic and acidic residues" evidence="1">
    <location>
        <begin position="69"/>
        <end position="78"/>
    </location>
</feature>
<feature type="compositionally biased region" description="Basic and acidic residues" evidence="1">
    <location>
        <begin position="224"/>
        <end position="235"/>
    </location>
</feature>
<dbReference type="GeneID" id="27353110"/>
<keyword evidence="3" id="KW-1185">Reference proteome</keyword>
<evidence type="ECO:0000256" key="1">
    <source>
        <dbReference type="SAM" id="MobiDB-lite"/>
    </source>
</evidence>
<reference evidence="2 3" key="1">
    <citation type="submission" date="2015-01" db="EMBL/GenBank/DDBJ databases">
        <title>The Genome Sequence of Exophiala oligosperma CBS72588.</title>
        <authorList>
            <consortium name="The Broad Institute Genomics Platform"/>
            <person name="Cuomo C."/>
            <person name="de Hoog S."/>
            <person name="Gorbushina A."/>
            <person name="Stielow B."/>
            <person name="Teixiera M."/>
            <person name="Abouelleil A."/>
            <person name="Chapman S.B."/>
            <person name="Priest M."/>
            <person name="Young S.K."/>
            <person name="Wortman J."/>
            <person name="Nusbaum C."/>
            <person name="Birren B."/>
        </authorList>
    </citation>
    <scope>NUCLEOTIDE SEQUENCE [LARGE SCALE GENOMIC DNA]</scope>
    <source>
        <strain evidence="2 3">CBS 72588</strain>
    </source>
</reference>